<feature type="chain" id="PRO_5037609034" evidence="11">
    <location>
        <begin position="23"/>
        <end position="896"/>
    </location>
</feature>
<dbReference type="GO" id="GO:0009279">
    <property type="term" value="C:cell outer membrane"/>
    <property type="evidence" value="ECO:0007669"/>
    <property type="project" value="UniProtKB-SubCell"/>
</dbReference>
<evidence type="ECO:0000256" key="5">
    <source>
        <dbReference type="ARBA" id="ARBA00023077"/>
    </source>
</evidence>
<dbReference type="InterPro" id="IPR039426">
    <property type="entry name" value="TonB-dep_rcpt-like"/>
</dbReference>
<keyword evidence="4 8" id="KW-0812">Transmembrane</keyword>
<gene>
    <name evidence="14" type="ORF">H5J25_00490</name>
</gene>
<dbReference type="PANTHER" id="PTHR40980:SF3">
    <property type="entry name" value="TONB-DEPENDENT RECEPTOR-LIKE BETA-BARREL DOMAIN-CONTAINING PROTEIN"/>
    <property type="match status" value="1"/>
</dbReference>
<proteinExistence type="inferred from homology"/>
<evidence type="ECO:0000256" key="4">
    <source>
        <dbReference type="ARBA" id="ARBA00022692"/>
    </source>
</evidence>
<evidence type="ECO:0000259" key="13">
    <source>
        <dbReference type="Pfam" id="PF07715"/>
    </source>
</evidence>
<keyword evidence="14" id="KW-0675">Receptor</keyword>
<dbReference type="CDD" id="cd01347">
    <property type="entry name" value="ligand_gated_channel"/>
    <property type="match status" value="1"/>
</dbReference>
<evidence type="ECO:0000256" key="11">
    <source>
        <dbReference type="SAM" id="SignalP"/>
    </source>
</evidence>
<dbReference type="Gene3D" id="2.170.130.10">
    <property type="entry name" value="TonB-dependent receptor, plug domain"/>
    <property type="match status" value="1"/>
</dbReference>
<dbReference type="Pfam" id="PF00593">
    <property type="entry name" value="TonB_dep_Rec_b-barrel"/>
    <property type="match status" value="1"/>
</dbReference>
<feature type="compositionally biased region" description="Low complexity" evidence="10">
    <location>
        <begin position="26"/>
        <end position="40"/>
    </location>
</feature>
<accession>A0A974NUS4</accession>
<evidence type="ECO:0000259" key="12">
    <source>
        <dbReference type="Pfam" id="PF00593"/>
    </source>
</evidence>
<dbReference type="InterPro" id="IPR000531">
    <property type="entry name" value="Beta-barrel_TonB"/>
</dbReference>
<dbReference type="InterPro" id="IPR010104">
    <property type="entry name" value="TonB_rcpt_bac"/>
</dbReference>
<evidence type="ECO:0000256" key="9">
    <source>
        <dbReference type="RuleBase" id="RU003357"/>
    </source>
</evidence>
<evidence type="ECO:0000313" key="14">
    <source>
        <dbReference type="EMBL" id="QQV77356.1"/>
    </source>
</evidence>
<feature type="domain" description="TonB-dependent receptor-like beta-barrel" evidence="12">
    <location>
        <begin position="387"/>
        <end position="863"/>
    </location>
</feature>
<dbReference type="RefSeq" id="WP_202093763.1">
    <property type="nucleotide sequence ID" value="NZ_CP061035.1"/>
</dbReference>
<protein>
    <submittedName>
        <fullName evidence="14">TonB-dependent receptor</fullName>
    </submittedName>
</protein>
<evidence type="ECO:0000313" key="15">
    <source>
        <dbReference type="Proteomes" id="UP000595894"/>
    </source>
</evidence>
<feature type="region of interest" description="Disordered" evidence="10">
    <location>
        <begin position="26"/>
        <end position="46"/>
    </location>
</feature>
<evidence type="ECO:0000256" key="6">
    <source>
        <dbReference type="ARBA" id="ARBA00023136"/>
    </source>
</evidence>
<dbReference type="InterPro" id="IPR036942">
    <property type="entry name" value="Beta-barrel_TonB_sf"/>
</dbReference>
<dbReference type="PROSITE" id="PS52016">
    <property type="entry name" value="TONB_DEPENDENT_REC_3"/>
    <property type="match status" value="1"/>
</dbReference>
<keyword evidence="6 8" id="KW-0472">Membrane</keyword>
<evidence type="ECO:0000256" key="8">
    <source>
        <dbReference type="PROSITE-ProRule" id="PRU01360"/>
    </source>
</evidence>
<name>A0A974NUS4_9SPHN</name>
<dbReference type="AlphaFoldDB" id="A0A974NUS4"/>
<evidence type="ECO:0000256" key="1">
    <source>
        <dbReference type="ARBA" id="ARBA00004571"/>
    </source>
</evidence>
<evidence type="ECO:0000256" key="10">
    <source>
        <dbReference type="SAM" id="MobiDB-lite"/>
    </source>
</evidence>
<dbReference type="NCBIfam" id="TIGR01782">
    <property type="entry name" value="TonB-Xanth-Caul"/>
    <property type="match status" value="1"/>
</dbReference>
<dbReference type="InterPro" id="IPR012910">
    <property type="entry name" value="Plug_dom"/>
</dbReference>
<dbReference type="PANTHER" id="PTHR40980">
    <property type="entry name" value="PLUG DOMAIN-CONTAINING PROTEIN"/>
    <property type="match status" value="1"/>
</dbReference>
<keyword evidence="15" id="KW-1185">Reference proteome</keyword>
<dbReference type="Pfam" id="PF07715">
    <property type="entry name" value="Plug"/>
    <property type="match status" value="1"/>
</dbReference>
<dbReference type="Proteomes" id="UP000595894">
    <property type="component" value="Chromosome"/>
</dbReference>
<dbReference type="Gene3D" id="2.40.170.20">
    <property type="entry name" value="TonB-dependent receptor, beta-barrel domain"/>
    <property type="match status" value="2"/>
</dbReference>
<dbReference type="InterPro" id="IPR037066">
    <property type="entry name" value="Plug_dom_sf"/>
</dbReference>
<keyword evidence="2 8" id="KW-0813">Transport</keyword>
<keyword evidence="5 9" id="KW-0798">TonB box</keyword>
<feature type="signal peptide" evidence="11">
    <location>
        <begin position="1"/>
        <end position="22"/>
    </location>
</feature>
<keyword evidence="7 8" id="KW-0998">Cell outer membrane</keyword>
<organism evidence="14 15">
    <name type="scientific">Sphingomonas aliaeris</name>
    <dbReference type="NCBI Taxonomy" id="2759526"/>
    <lineage>
        <taxon>Bacteria</taxon>
        <taxon>Pseudomonadati</taxon>
        <taxon>Pseudomonadota</taxon>
        <taxon>Alphaproteobacteria</taxon>
        <taxon>Sphingomonadales</taxon>
        <taxon>Sphingomonadaceae</taxon>
        <taxon>Sphingomonas</taxon>
    </lineage>
</organism>
<comment type="subcellular location">
    <subcellularLocation>
        <location evidence="1 8">Cell outer membrane</location>
        <topology evidence="1 8">Multi-pass membrane protein</topology>
    </subcellularLocation>
</comment>
<comment type="similarity">
    <text evidence="8 9">Belongs to the TonB-dependent receptor family.</text>
</comment>
<evidence type="ECO:0000256" key="7">
    <source>
        <dbReference type="ARBA" id="ARBA00023237"/>
    </source>
</evidence>
<dbReference type="KEGG" id="sari:H5J25_00490"/>
<keyword evidence="11" id="KW-0732">Signal</keyword>
<evidence type="ECO:0000256" key="2">
    <source>
        <dbReference type="ARBA" id="ARBA00022448"/>
    </source>
</evidence>
<dbReference type="EMBL" id="CP061035">
    <property type="protein sequence ID" value="QQV77356.1"/>
    <property type="molecule type" value="Genomic_DNA"/>
</dbReference>
<feature type="domain" description="TonB-dependent receptor plug" evidence="13">
    <location>
        <begin position="64"/>
        <end position="165"/>
    </location>
</feature>
<sequence length="896" mass="96575">MRALYFMSSTAVLALLAAPAAAQQASPAPTAPADGTAPNTDESGNEEIVVTDVRASLRSAAEVKRNATTIVDSIVAEDIGKLPDNNATEALQRVTGVQVSRDLGEGGSIAIRGLPQVETTLNGRETFTAGGGRTFNLQDFPAELISRIDVYKASQADLIEGGLGGLVDLQTRRPLDLPGFTIGASARALYADSVKKTTPTGSLFVSNKWDTGIGQIGLLGSFSYQDRKYRQDIDSTGAPTPRSDLIPGQTVFAPNGLNQIIVVGERQRIGANAALQWRPAPNLEFTLEGQYQRFKTTQQQYNANIPTAGIAAVAGSTTLFPNTQDASSVTYINPRLTAAGTERDTLDENKSIALNAKWHSGPIRLSGDVAYTKSRNDLFYTELDLATNIPSFTQNIATNPPSSSSGTYDLSNLANYTVAALTRNENHYKGDELATRVDGEYDFDGGFLKSIQIGYRYSDRTIAQVNPLRYTGQTTSTNPASYTNLFQPNAFNDFYTRSGANVDFQRNFPYAIASRLKDDFAGVLNQLGLVGTLAPSVLSVNSQLAAFDAVEKSHAAYALAKFDFVLGVPIDGNIGVRYVHTNDLIRGNQRRTELVGGVITPIVPTIIETVAVRNSYDNWLPSANVRAHLTDKLQLRLAASKTLTRPDFSQLSPALTVVPGQLAASQGNPNLSPITSKNADISLEWYVNKSTSLYAAAFYKRVNGFIFTRSTPNVTIGGLSGYTLSQPLNAGVGTVKGAELGYQQFFDFLPGALSGIGIQANATYTSSKAPTSLAGFVAPLPQLSKYSYNVAGIYEKFGITAKVAYNYRSSFLSSILAGAYTPPGGTTQSYTFPVMTKGYGWLDASLSYDLTKNVTLTVDGQNLLRTQIQQYYQNETRPGQFTIDDRQFMAGVRVKF</sequence>
<reference evidence="15" key="1">
    <citation type="submission" date="2020-09" db="EMBL/GenBank/DDBJ databases">
        <title>Sphingomonas sp., a new species isolated from pork steak.</title>
        <authorList>
            <person name="Heidler von Heilborn D."/>
        </authorList>
    </citation>
    <scope>NUCLEOTIDE SEQUENCE [LARGE SCALE GENOMIC DNA]</scope>
</reference>
<keyword evidence="3 8" id="KW-1134">Transmembrane beta strand</keyword>
<evidence type="ECO:0000256" key="3">
    <source>
        <dbReference type="ARBA" id="ARBA00022452"/>
    </source>
</evidence>
<dbReference type="SUPFAM" id="SSF56935">
    <property type="entry name" value="Porins"/>
    <property type="match status" value="1"/>
</dbReference>